<dbReference type="Pfam" id="PF14078">
    <property type="entry name" value="DUF4259"/>
    <property type="match status" value="1"/>
</dbReference>
<evidence type="ECO:0000313" key="1">
    <source>
        <dbReference type="EMBL" id="QSX38624.1"/>
    </source>
</evidence>
<evidence type="ECO:0000313" key="2">
    <source>
        <dbReference type="Proteomes" id="UP000663207"/>
    </source>
</evidence>
<reference evidence="1 2" key="1">
    <citation type="submission" date="2021-03" db="EMBL/GenBank/DDBJ databases">
        <title>Novel species identification of genus Shewanella.</title>
        <authorList>
            <person name="Liu G."/>
            <person name="Zhang Q."/>
        </authorList>
    </citation>
    <scope>NUCLEOTIDE SEQUENCE [LARGE SCALE GENOMIC DNA]</scope>
    <source>
        <strain evidence="1 2">FJAT-52962</strain>
    </source>
</reference>
<gene>
    <name evidence="1" type="ORF">JYB85_07370</name>
</gene>
<name>A0ABX7R459_9GAMM</name>
<dbReference type="InterPro" id="IPR025355">
    <property type="entry name" value="DUF4259"/>
</dbReference>
<dbReference type="RefSeq" id="WP_207381670.1">
    <property type="nucleotide sequence ID" value="NZ_CP071502.1"/>
</dbReference>
<protein>
    <submittedName>
        <fullName evidence="1">DUF4259 domain-containing protein</fullName>
    </submittedName>
</protein>
<accession>A0ABX7R459</accession>
<proteinExistence type="predicted"/>
<organism evidence="1 2">
    <name type="scientific">Shewanella sedimentimangrovi</name>
    <dbReference type="NCBI Taxonomy" id="2814293"/>
    <lineage>
        <taxon>Bacteria</taxon>
        <taxon>Pseudomonadati</taxon>
        <taxon>Pseudomonadota</taxon>
        <taxon>Gammaproteobacteria</taxon>
        <taxon>Alteromonadales</taxon>
        <taxon>Shewanellaceae</taxon>
        <taxon>Shewanella</taxon>
    </lineage>
</organism>
<dbReference type="Proteomes" id="UP000663207">
    <property type="component" value="Chromosome"/>
</dbReference>
<keyword evidence="2" id="KW-1185">Reference proteome</keyword>
<sequence length="134" mass="15024">MGAWGYGNFDNDTAADWAFSLEESTDLSLITEAINAALEEDYIDSDIGCEALVAIEAVARLKGKWGEKSAYSEPVDNWIERNNFEPSKDLIDSSNKALKLIAGQNSELYELWAETEDLTSWLEEIKNLEQRINA</sequence>
<dbReference type="EMBL" id="CP071502">
    <property type="protein sequence ID" value="QSX38624.1"/>
    <property type="molecule type" value="Genomic_DNA"/>
</dbReference>